<feature type="compositionally biased region" description="Acidic residues" evidence="2">
    <location>
        <begin position="396"/>
        <end position="406"/>
    </location>
</feature>
<name>A0A1S6KKN9_ACIBA</name>
<dbReference type="GO" id="GO:0006270">
    <property type="term" value="P:DNA replication initiation"/>
    <property type="evidence" value="ECO:0007669"/>
    <property type="project" value="InterPro"/>
</dbReference>
<dbReference type="AlphaFoldDB" id="A0A1S6KKN9"/>
<sequence>MQKIIGSQGLEDYTQSNTRAKLTDLVVTRNDFPTARYSIDLNLEKLMYCAMIIVRKNELKNKTSITHDDFIYVSSENFGELTSPMARKEVLTATDKREIQRNAETALKRIYTKFDNPTMLVKDGESDEPAKVPMMTYCHYDKATKCIKVRFAKEFFEYFYDLVKKVDEKTKSFSSHELKHIILFNSSYSLRLYRILMSYMWRTSEVTIDLEELRWMLECEDKYKELANFKNRVLNVAQDEINELSNINVSFENVKNGKEVVAIKFIFSMKTEYKEQGHIKFIDKMKKGYLAAAIPFSDDGSHFKAPDRIKHFKPPVKVSPKQISTLVNCKEFLNDYGYFLGNLDEDTSKVIMRTLLTEKLDKLNAHKPIDMDYYFWLQAKRGIITNSNNDNKNDQDTDNQDTDDQD</sequence>
<gene>
    <name evidence="3" type="primary">repB</name>
    <name evidence="3" type="ORF">pRCH51-3_00001</name>
</gene>
<organism evidence="3">
    <name type="scientific">Acinetobacter baumannii</name>
    <dbReference type="NCBI Taxonomy" id="470"/>
    <lineage>
        <taxon>Bacteria</taxon>
        <taxon>Pseudomonadati</taxon>
        <taxon>Pseudomonadota</taxon>
        <taxon>Gammaproteobacteria</taxon>
        <taxon>Moraxellales</taxon>
        <taxon>Moraxellaceae</taxon>
        <taxon>Acinetobacter</taxon>
        <taxon>Acinetobacter calcoaceticus/baumannii complex</taxon>
    </lineage>
</organism>
<evidence type="ECO:0000256" key="1">
    <source>
        <dbReference type="ARBA" id="ARBA00038283"/>
    </source>
</evidence>
<dbReference type="InterPro" id="IPR036388">
    <property type="entry name" value="WH-like_DNA-bd_sf"/>
</dbReference>
<geneLocation type="plasmid" evidence="3">
    <name>pRCH51-3</name>
</geneLocation>
<dbReference type="EMBL" id="KY216144">
    <property type="protein sequence ID" value="AQT19035.1"/>
    <property type="molecule type" value="Genomic_DNA"/>
</dbReference>
<protein>
    <submittedName>
        <fullName evidence="3">Replication initiation protein</fullName>
    </submittedName>
</protein>
<proteinExistence type="inferred from homology"/>
<dbReference type="RefSeq" id="WP_111818450.1">
    <property type="nucleotide sequence ID" value="NZ_CAXNZJ010000044.1"/>
</dbReference>
<dbReference type="InterPro" id="IPR036390">
    <property type="entry name" value="WH_DNA-bd_sf"/>
</dbReference>
<dbReference type="InterPro" id="IPR000525">
    <property type="entry name" value="Initiator_Rep_WH1"/>
</dbReference>
<dbReference type="Pfam" id="PF01051">
    <property type="entry name" value="Rep3_N"/>
    <property type="match status" value="1"/>
</dbReference>
<dbReference type="SUPFAM" id="SSF46785">
    <property type="entry name" value="Winged helix' DNA-binding domain"/>
    <property type="match status" value="2"/>
</dbReference>
<dbReference type="Gene3D" id="1.10.10.10">
    <property type="entry name" value="Winged helix-like DNA-binding domain superfamily/Winged helix DNA-binding domain"/>
    <property type="match status" value="2"/>
</dbReference>
<evidence type="ECO:0000256" key="2">
    <source>
        <dbReference type="SAM" id="MobiDB-lite"/>
    </source>
</evidence>
<keyword evidence="3" id="KW-0614">Plasmid</keyword>
<evidence type="ECO:0000313" key="3">
    <source>
        <dbReference type="EMBL" id="AQT19035.1"/>
    </source>
</evidence>
<comment type="similarity">
    <text evidence="1">Belongs to the initiator RepB protein family.</text>
</comment>
<dbReference type="GO" id="GO:0003887">
    <property type="term" value="F:DNA-directed DNA polymerase activity"/>
    <property type="evidence" value="ECO:0007669"/>
    <property type="project" value="InterPro"/>
</dbReference>
<accession>A0A1S6KKN9</accession>
<dbReference type="Pfam" id="PF21205">
    <property type="entry name" value="Rep3_C"/>
    <property type="match status" value="1"/>
</dbReference>
<feature type="region of interest" description="Disordered" evidence="2">
    <location>
        <begin position="386"/>
        <end position="406"/>
    </location>
</feature>
<reference evidence="3" key="1">
    <citation type="submission" date="2016-11" db="EMBL/GenBank/DDBJ databases">
        <title>RCH51 a multiply antibiotic resistant Acinetobacter baumannii ST103IP isolate carries resistance genes in three plasmids including a novel potentially conjugative plasmid carrying oxa235 in transposon Tn6252.</title>
        <authorList>
            <person name="Hamidian M."/>
            <person name="Nigro S.J."/>
            <person name="Hartstein R.M."/>
            <person name="Hall R.M."/>
        </authorList>
    </citation>
    <scope>NUCLEOTIDE SEQUENCE</scope>
    <source>
        <strain evidence="3">RCH51</strain>
        <plasmid evidence="3">pRCH51-3</plasmid>
    </source>
</reference>